<dbReference type="Gene3D" id="3.90.45.10">
    <property type="entry name" value="Peptide deformylase"/>
    <property type="match status" value="1"/>
</dbReference>
<evidence type="ECO:0000256" key="7">
    <source>
        <dbReference type="SAM" id="MobiDB-lite"/>
    </source>
</evidence>
<evidence type="ECO:0000256" key="2">
    <source>
        <dbReference type="ARBA" id="ARBA00022723"/>
    </source>
</evidence>
<evidence type="ECO:0000256" key="3">
    <source>
        <dbReference type="ARBA" id="ARBA00022801"/>
    </source>
</evidence>
<evidence type="ECO:0000313" key="8">
    <source>
        <dbReference type="EMBL" id="MCK9874554.1"/>
    </source>
</evidence>
<dbReference type="SUPFAM" id="SSF56420">
    <property type="entry name" value="Peptide deformylase"/>
    <property type="match status" value="1"/>
</dbReference>
<dbReference type="InterPro" id="IPR036821">
    <property type="entry name" value="Peptide_deformylase_sf"/>
</dbReference>
<dbReference type="Proteomes" id="UP001201873">
    <property type="component" value="Unassembled WGS sequence"/>
</dbReference>
<dbReference type="PRINTS" id="PR01576">
    <property type="entry name" value="PDEFORMYLASE"/>
</dbReference>
<comment type="similarity">
    <text evidence="1 6">Belongs to the polypeptide deformylase family.</text>
</comment>
<sequence>MTAGADHDSGVVSDGRLEELVHAVLEAPAPWAIVQAGEPVLRRPAARYDGQLPDELLHRLLDAMRAYLPERGVGLAAPQIGIPLALAVISDPATVPAEFAKARERSPLAAFDLINPVLTPIGTSRRTFYEGCLSVVGYTAVVTRHHQVHLDAFDRHGNAYQRELTGWPARIAQHETDHLHGVLYLDRAEPRSLSSMVNHERLWTQPTPLAAAQALGFPAPTDPSVAGGHESQSGAGQTG</sequence>
<feature type="compositionally biased region" description="Polar residues" evidence="7">
    <location>
        <begin position="230"/>
        <end position="239"/>
    </location>
</feature>
<keyword evidence="5 6" id="KW-0408">Iron</keyword>
<feature type="binding site" evidence="6">
    <location>
        <position position="178"/>
    </location>
    <ligand>
        <name>Fe cation</name>
        <dbReference type="ChEBI" id="CHEBI:24875"/>
    </ligand>
</feature>
<feature type="binding site" evidence="6">
    <location>
        <position position="174"/>
    </location>
    <ligand>
        <name>Fe cation</name>
        <dbReference type="ChEBI" id="CHEBI:24875"/>
    </ligand>
</feature>
<keyword evidence="2 6" id="KW-0479">Metal-binding</keyword>
<dbReference type="HAMAP" id="MF_00163">
    <property type="entry name" value="Pep_deformylase"/>
    <property type="match status" value="1"/>
</dbReference>
<keyword evidence="3 6" id="KW-0378">Hydrolase</keyword>
<feature type="active site" evidence="6">
    <location>
        <position position="175"/>
    </location>
</feature>
<proteinExistence type="inferred from homology"/>
<dbReference type="EMBL" id="JALKFT010000001">
    <property type="protein sequence ID" value="MCK9874554.1"/>
    <property type="molecule type" value="Genomic_DNA"/>
</dbReference>
<dbReference type="NCBIfam" id="NF001159">
    <property type="entry name" value="PRK00150.1-3"/>
    <property type="match status" value="1"/>
</dbReference>
<feature type="region of interest" description="Disordered" evidence="7">
    <location>
        <begin position="214"/>
        <end position="239"/>
    </location>
</feature>
<gene>
    <name evidence="6" type="primary">def</name>
    <name evidence="8" type="ORF">MXD59_01950</name>
</gene>
<comment type="catalytic activity">
    <reaction evidence="6">
        <text>N-terminal N-formyl-L-methionyl-[peptide] + H2O = N-terminal L-methionyl-[peptide] + formate</text>
        <dbReference type="Rhea" id="RHEA:24420"/>
        <dbReference type="Rhea" id="RHEA-COMP:10639"/>
        <dbReference type="Rhea" id="RHEA-COMP:10640"/>
        <dbReference type="ChEBI" id="CHEBI:15377"/>
        <dbReference type="ChEBI" id="CHEBI:15740"/>
        <dbReference type="ChEBI" id="CHEBI:49298"/>
        <dbReference type="ChEBI" id="CHEBI:64731"/>
        <dbReference type="EC" id="3.5.1.88"/>
    </reaction>
</comment>
<evidence type="ECO:0000313" key="9">
    <source>
        <dbReference type="Proteomes" id="UP001201873"/>
    </source>
</evidence>
<feature type="binding site" evidence="6">
    <location>
        <position position="132"/>
    </location>
    <ligand>
        <name>Fe cation</name>
        <dbReference type="ChEBI" id="CHEBI:24875"/>
    </ligand>
</feature>
<accession>A0ABT0JT69</accession>
<evidence type="ECO:0000256" key="5">
    <source>
        <dbReference type="ARBA" id="ARBA00023004"/>
    </source>
</evidence>
<dbReference type="InterPro" id="IPR023635">
    <property type="entry name" value="Peptide_deformylase"/>
</dbReference>
<evidence type="ECO:0000256" key="4">
    <source>
        <dbReference type="ARBA" id="ARBA00022917"/>
    </source>
</evidence>
<dbReference type="Pfam" id="PF01327">
    <property type="entry name" value="Pep_deformylase"/>
    <property type="match status" value="1"/>
</dbReference>
<comment type="function">
    <text evidence="6">Removes the formyl group from the N-terminal Met of newly synthesized proteins. Requires at least a dipeptide for an efficient rate of reaction. N-terminal L-methionine is a prerequisite for activity but the enzyme has broad specificity at other positions.</text>
</comment>
<reference evidence="8 9" key="1">
    <citation type="submission" date="2022-04" db="EMBL/GenBank/DDBJ databases">
        <title>Genome diversity in the genus Frankia.</title>
        <authorList>
            <person name="Carlos-Shanley C."/>
            <person name="Hahn D."/>
        </authorList>
    </citation>
    <scope>NUCLEOTIDE SEQUENCE [LARGE SCALE GENOMIC DNA]</scope>
    <source>
        <strain evidence="8 9">Ag45/Mut15</strain>
    </source>
</reference>
<evidence type="ECO:0000256" key="1">
    <source>
        <dbReference type="ARBA" id="ARBA00010759"/>
    </source>
</evidence>
<keyword evidence="4 6" id="KW-0648">Protein biosynthesis</keyword>
<evidence type="ECO:0000256" key="6">
    <source>
        <dbReference type="HAMAP-Rule" id="MF_00163"/>
    </source>
</evidence>
<dbReference type="PANTHER" id="PTHR10458">
    <property type="entry name" value="PEPTIDE DEFORMYLASE"/>
    <property type="match status" value="1"/>
</dbReference>
<dbReference type="EC" id="3.5.1.88" evidence="6"/>
<dbReference type="CDD" id="cd00487">
    <property type="entry name" value="Pep_deformylase"/>
    <property type="match status" value="1"/>
</dbReference>
<keyword evidence="9" id="KW-1185">Reference proteome</keyword>
<comment type="caution">
    <text evidence="8">The sequence shown here is derived from an EMBL/GenBank/DDBJ whole genome shotgun (WGS) entry which is preliminary data.</text>
</comment>
<organism evidence="8 9">
    <name type="scientific">Frankia umida</name>
    <dbReference type="NCBI Taxonomy" id="573489"/>
    <lineage>
        <taxon>Bacteria</taxon>
        <taxon>Bacillati</taxon>
        <taxon>Actinomycetota</taxon>
        <taxon>Actinomycetes</taxon>
        <taxon>Frankiales</taxon>
        <taxon>Frankiaceae</taxon>
        <taxon>Frankia</taxon>
    </lineage>
</organism>
<comment type="cofactor">
    <cofactor evidence="6">
        <name>Fe(2+)</name>
        <dbReference type="ChEBI" id="CHEBI:29033"/>
    </cofactor>
    <text evidence="6">Binds 1 Fe(2+) ion.</text>
</comment>
<name>A0ABT0JT69_9ACTN</name>
<protein>
    <recommendedName>
        <fullName evidence="6">Peptide deformylase</fullName>
        <shortName evidence="6">PDF</shortName>
        <ecNumber evidence="6">3.5.1.88</ecNumber>
    </recommendedName>
    <alternativeName>
        <fullName evidence="6">Polypeptide deformylase</fullName>
    </alternativeName>
</protein>
<dbReference type="PANTHER" id="PTHR10458:SF2">
    <property type="entry name" value="PEPTIDE DEFORMYLASE, MITOCHONDRIAL"/>
    <property type="match status" value="1"/>
</dbReference>
<dbReference type="RefSeq" id="WP_248823178.1">
    <property type="nucleotide sequence ID" value="NZ_JALKFT010000001.1"/>
</dbReference>